<accession>A0A428R3X5</accession>
<gene>
    <name evidence="7" type="ORF">CEP54_000863</name>
</gene>
<dbReference type="GO" id="GO:0071944">
    <property type="term" value="C:cell periphery"/>
    <property type="evidence" value="ECO:0007669"/>
    <property type="project" value="UniProtKB-ARBA"/>
</dbReference>
<organism evidence="7 8">
    <name type="scientific">Fusarium duplospermum</name>
    <dbReference type="NCBI Taxonomy" id="1325734"/>
    <lineage>
        <taxon>Eukaryota</taxon>
        <taxon>Fungi</taxon>
        <taxon>Dikarya</taxon>
        <taxon>Ascomycota</taxon>
        <taxon>Pezizomycotina</taxon>
        <taxon>Sordariomycetes</taxon>
        <taxon>Hypocreomycetidae</taxon>
        <taxon>Hypocreales</taxon>
        <taxon>Nectriaceae</taxon>
        <taxon>Fusarium</taxon>
        <taxon>Fusarium solani species complex</taxon>
    </lineage>
</organism>
<name>A0A428R3X5_9HYPO</name>
<evidence type="ECO:0000313" key="8">
    <source>
        <dbReference type="Proteomes" id="UP000288168"/>
    </source>
</evidence>
<feature type="region of interest" description="Disordered" evidence="5">
    <location>
        <begin position="242"/>
        <end position="312"/>
    </location>
</feature>
<dbReference type="STRING" id="1325734.A0A428R3X5"/>
<sequence>MGFIHNYGSMETPAPSPDDLHRREDDKITVTRAPDEICGFISERPGATFACTPGSYCYFFPPASQQVPQHDRAVCCGDGACEWWSTCYNFEEYFTSRKCTDGCEVDNYILKCTGTDWPYCHTVSWEGGTVDYSCGDVDISTTMSVGLTYKGQKNREFLTLNDEQVSALFQDLDGTAMATETGDSTATKGSAPAATEDKDSGGGGSGTNTGAIVGGVVGGVGAIALFAVAGLLFLRMRRKKKGQESPPEYEPTPSNDNGNSNKEALQPGQQPPGAPYSDTPTNGATAIYEAEVKDKPQELANNEPKKEPVELA</sequence>
<evidence type="ECO:0000256" key="6">
    <source>
        <dbReference type="SAM" id="Phobius"/>
    </source>
</evidence>
<evidence type="ECO:0000256" key="2">
    <source>
        <dbReference type="ARBA" id="ARBA00022692"/>
    </source>
</evidence>
<feature type="compositionally biased region" description="Basic and acidic residues" evidence="5">
    <location>
        <begin position="290"/>
        <end position="312"/>
    </location>
</feature>
<proteinExistence type="predicted"/>
<reference evidence="7 8" key="1">
    <citation type="submission" date="2017-06" db="EMBL/GenBank/DDBJ databases">
        <title>Comparative genomic analysis of Ambrosia Fusariam Clade fungi.</title>
        <authorList>
            <person name="Stajich J.E."/>
            <person name="Carrillo J."/>
            <person name="Kijimoto T."/>
            <person name="Eskalen A."/>
            <person name="O'Donnell K."/>
            <person name="Kasson M."/>
        </authorList>
    </citation>
    <scope>NUCLEOTIDE SEQUENCE [LARGE SCALE GENOMIC DNA]</scope>
    <source>
        <strain evidence="7 8">NRRL62584</strain>
    </source>
</reference>
<evidence type="ECO:0000256" key="4">
    <source>
        <dbReference type="ARBA" id="ARBA00023136"/>
    </source>
</evidence>
<feature type="transmembrane region" description="Helical" evidence="6">
    <location>
        <begin position="212"/>
        <end position="234"/>
    </location>
</feature>
<dbReference type="PANTHER" id="PTHR15549:SF26">
    <property type="entry name" value="AXIAL BUDDING PATTERN PROTEIN 2-RELATED"/>
    <property type="match status" value="1"/>
</dbReference>
<dbReference type="OrthoDB" id="5347452at2759"/>
<keyword evidence="4 6" id="KW-0472">Membrane</keyword>
<dbReference type="InterPro" id="IPR051694">
    <property type="entry name" value="Immunoregulatory_rcpt-like"/>
</dbReference>
<evidence type="ECO:0000256" key="3">
    <source>
        <dbReference type="ARBA" id="ARBA00022989"/>
    </source>
</evidence>
<dbReference type="GO" id="GO:0016020">
    <property type="term" value="C:membrane"/>
    <property type="evidence" value="ECO:0007669"/>
    <property type="project" value="UniProtKB-SubCell"/>
</dbReference>
<feature type="compositionally biased region" description="Polar residues" evidence="5">
    <location>
        <begin position="252"/>
        <end position="263"/>
    </location>
</feature>
<comment type="caution">
    <text evidence="7">The sequence shown here is derived from an EMBL/GenBank/DDBJ whole genome shotgun (WGS) entry which is preliminary data.</text>
</comment>
<comment type="subcellular location">
    <subcellularLocation>
        <location evidence="1">Membrane</location>
        <topology evidence="1">Single-pass membrane protein</topology>
    </subcellularLocation>
</comment>
<keyword evidence="8" id="KW-1185">Reference proteome</keyword>
<dbReference type="Proteomes" id="UP000288168">
    <property type="component" value="Unassembled WGS sequence"/>
</dbReference>
<evidence type="ECO:0000256" key="1">
    <source>
        <dbReference type="ARBA" id="ARBA00004167"/>
    </source>
</evidence>
<dbReference type="AlphaFoldDB" id="A0A428R3X5"/>
<feature type="region of interest" description="Disordered" evidence="5">
    <location>
        <begin position="179"/>
        <end position="204"/>
    </location>
</feature>
<dbReference type="PANTHER" id="PTHR15549">
    <property type="entry name" value="PAIRED IMMUNOGLOBULIN-LIKE TYPE 2 RECEPTOR"/>
    <property type="match status" value="1"/>
</dbReference>
<protein>
    <submittedName>
        <fullName evidence="7">Uncharacterized protein</fullName>
    </submittedName>
</protein>
<keyword evidence="2 6" id="KW-0812">Transmembrane</keyword>
<keyword evidence="3 6" id="KW-1133">Transmembrane helix</keyword>
<feature type="region of interest" description="Disordered" evidence="5">
    <location>
        <begin position="1"/>
        <end position="22"/>
    </location>
</feature>
<evidence type="ECO:0000256" key="5">
    <source>
        <dbReference type="SAM" id="MobiDB-lite"/>
    </source>
</evidence>
<evidence type="ECO:0000313" key="7">
    <source>
        <dbReference type="EMBL" id="RSL72236.1"/>
    </source>
</evidence>
<dbReference type="EMBL" id="NKCI01000004">
    <property type="protein sequence ID" value="RSL72236.1"/>
    <property type="molecule type" value="Genomic_DNA"/>
</dbReference>